<gene>
    <name evidence="1" type="ORF">UTRI_04185</name>
</gene>
<dbReference type="EMBL" id="OOIN01000047">
    <property type="protein sequence ID" value="SPO32441.1"/>
    <property type="molecule type" value="Genomic_DNA"/>
</dbReference>
<proteinExistence type="predicted"/>
<accession>A0A5C3ESZ7</accession>
<name>A0A5C3ESZ7_9BASI</name>
<sequence length="192" mass="21280">MIIAPFPSPASAFPLQMYRIFSLLVAQWRNDESVVDARQTIDRTRKWLEQSSDAQRSALDLQLVGCPQFWDLTTVAQNLVESLARAIDHIQAESQLRHAMLGLLGIVLDAFAELDWTAVVGVEKHDSVVSTAARLLIDMVWRKSCEIKIAVGILDGLPGEVEVAALRSLSSWPLLSLQSSTRSFMTPLPVLL</sequence>
<protein>
    <submittedName>
        <fullName evidence="1">Uncharacterized protein</fullName>
    </submittedName>
</protein>
<reference evidence="1 2" key="1">
    <citation type="submission" date="2018-03" db="EMBL/GenBank/DDBJ databases">
        <authorList>
            <person name="Guldener U."/>
        </authorList>
    </citation>
    <scope>NUCLEOTIDE SEQUENCE [LARGE SCALE GENOMIC DNA]</scope>
    <source>
        <strain evidence="1 2">NBRC100155</strain>
    </source>
</reference>
<dbReference type="OrthoDB" id="2554128at2759"/>
<dbReference type="Proteomes" id="UP000324022">
    <property type="component" value="Unassembled WGS sequence"/>
</dbReference>
<organism evidence="1 2">
    <name type="scientific">Ustilago trichophora</name>
    <dbReference type="NCBI Taxonomy" id="86804"/>
    <lineage>
        <taxon>Eukaryota</taxon>
        <taxon>Fungi</taxon>
        <taxon>Dikarya</taxon>
        <taxon>Basidiomycota</taxon>
        <taxon>Ustilaginomycotina</taxon>
        <taxon>Ustilaginomycetes</taxon>
        <taxon>Ustilaginales</taxon>
        <taxon>Ustilaginaceae</taxon>
        <taxon>Ustilago</taxon>
    </lineage>
</organism>
<keyword evidence="2" id="KW-1185">Reference proteome</keyword>
<dbReference type="AlphaFoldDB" id="A0A5C3ESZ7"/>
<evidence type="ECO:0000313" key="2">
    <source>
        <dbReference type="Proteomes" id="UP000324022"/>
    </source>
</evidence>
<evidence type="ECO:0000313" key="1">
    <source>
        <dbReference type="EMBL" id="SPO32441.1"/>
    </source>
</evidence>